<evidence type="ECO:0000313" key="5">
    <source>
        <dbReference type="Proteomes" id="UP000293823"/>
    </source>
</evidence>
<evidence type="ECO:0000256" key="1">
    <source>
        <dbReference type="ARBA" id="ARBA00022737"/>
    </source>
</evidence>
<dbReference type="Proteomes" id="UP000293823">
    <property type="component" value="Unassembled WGS sequence"/>
</dbReference>
<accession>A0A4Q4PWV7</accession>
<organism evidence="4 5">
    <name type="scientific">Alternaria arborescens</name>
    <dbReference type="NCBI Taxonomy" id="156630"/>
    <lineage>
        <taxon>Eukaryota</taxon>
        <taxon>Fungi</taxon>
        <taxon>Dikarya</taxon>
        <taxon>Ascomycota</taxon>
        <taxon>Pezizomycotina</taxon>
        <taxon>Dothideomycetes</taxon>
        <taxon>Pleosporomycetidae</taxon>
        <taxon>Pleosporales</taxon>
        <taxon>Pleosporineae</taxon>
        <taxon>Pleosporaceae</taxon>
        <taxon>Alternaria</taxon>
        <taxon>Alternaria sect. Alternaria</taxon>
    </lineage>
</organism>
<dbReference type="Gene3D" id="3.40.50.300">
    <property type="entry name" value="P-loop containing nucleotide triphosphate hydrolases"/>
    <property type="match status" value="1"/>
</dbReference>
<feature type="domain" description="Fungal STAND N-terminal Goodbye" evidence="2">
    <location>
        <begin position="35"/>
        <end position="147"/>
    </location>
</feature>
<feature type="domain" description="Nephrocystin 3-like N-terminal" evidence="3">
    <location>
        <begin position="300"/>
        <end position="372"/>
    </location>
</feature>
<dbReference type="InterPro" id="IPR056884">
    <property type="entry name" value="NPHP3-like_N"/>
</dbReference>
<gene>
    <name evidence="4" type="ORF">AA0113_g12534</name>
</gene>
<dbReference type="PANTHER" id="PTHR10039:SF17">
    <property type="entry name" value="FUNGAL STAND N-TERMINAL GOODBYE DOMAIN-CONTAINING PROTEIN-RELATED"/>
    <property type="match status" value="1"/>
</dbReference>
<dbReference type="EMBL" id="PEJP01000104">
    <property type="protein sequence ID" value="RYO26156.1"/>
    <property type="molecule type" value="Genomic_DNA"/>
</dbReference>
<evidence type="ECO:0000313" key="4">
    <source>
        <dbReference type="EMBL" id="RYO26156.1"/>
    </source>
</evidence>
<keyword evidence="1" id="KW-0677">Repeat</keyword>
<sequence>MSAKKPSPVDGDLDVIVVAPRPKSLSIEDDLDVAWAKAVKRFKIASKANYPDKKMSIGDVLASMNTQDAKDATKTRAKAIVSNILNCIQVFGDVVASASSAVFSPSQQCFNAINFVIVAVQKYHKMFEDLTTLLERVSVFIGTLRIYLEEKNVVKLDPRLRPVVYRVLEHFMAIMMLAIKLTDRKEQWKAGAKTFFLGGDESVTDALATLETRISEFVQVQVAVIGQDLSDAARGIRTLDSKMDSLGGKMSLVTSNLGRREEQEKVQDMRNQLRKWLHIGERDFWRDDHNKIREQRTDKTGDWLCKENNAFAQWCDSESNASNVMFVTAESGRGKSFLASAVIDHIEDPAFASESRRSLAYSYYQATISENSQALSQKGTRPGSQSAVKLATQGANRALCSIVWQLSEADKEYRDFVFHKRKHDACKMNAIQIWNELIISYSPPERSSYFIILDGMQKANQELLETMIRWDRDQTSLLRVRVFATAKTQDVSQNTVINTSSRISLDPPPHLKELVPSITDVIDITKSRLKKTLIFRDETPQTLRIREKVLDVVTRKIQNEFARLGLVLSEIGHCVNPRQIERILDRIDEPIEVNLGRQVRDLNSKLTSEEVKEVNALISWLENCKSPYICGRTRTTSCSLAEEYVDVKLGVLRLISLSERINQRYSLLFEVDTPDQVKWRYTDIQQYLKKDFEDQQTLKEIYKRQGKQTSKTDLEELDLLELVIQNNLNTVFGARGAELFDRYGLGEYFMSQRGQHTELICADETSNQYSVLLVCLQVLCKDISLRTVNQLRDYSRRMLHKHLEWDEKHKLTPEQNQELGRFLVKLLRNDTVIDHWSQESNSGIISCFPTNQEEDDLIWKWLEKVSTSGGLADLGDQVWFSKLSKDSNGRRSSHWNYAIDRILDGWYTQKRNTWDTIIQFSRASGPLQSEVQAWLHTRHHKLDPDLLIRRLLQEADTEFYYDGHKSWILETCNGVIEKEASTWWALFYSAKVLTEDGSSAEVLIEDDQSASVLTQNDQGVDSTDGLKLAIRRLTIAMHTIDGNDRQEYLWTRILPLLARCHLLNHKMGRAMAAYYMMMDDRRSRNTLKMSMLCPFKPVQIAKFLELARKTEVLDETHRCSDIKHHWLYELIASVDSSEAALSISLAAHYGNDWRDIHDTIEAVLVQLDSDIDDLDDGLTAETDISGQDEEVSAIWQKRKTQKLVKSILACILWHESDKTEDHEMALDLWEELETMNILLTVLIKHTKAKTLQELSTSEDEYDRRLTRGIFKVLRVYGNFHSPASIRWMFIVARLYMNLGSPKRAQTQISIMLKNKKYDEDTASDERLEEYGKACFVLGEDQCGHDVFAHMAKHDFAKHEGCQQICGSEPPDADAVTYLCRDCMCFLKPQCLKALQDGVWTAGFCDPDHQRITLRPLMTKDGRNDTAAIDLVREVGIKHGWREGASGDELEERKKGVLEIPRSRTSFHSIDEVTVGAQE</sequence>
<proteinExistence type="predicted"/>
<reference evidence="5" key="1">
    <citation type="journal article" date="2019" name="bioRxiv">
        <title>Genomics, evolutionary history and diagnostics of the Alternaria alternata species group including apple and Asian pear pathotypes.</title>
        <authorList>
            <person name="Armitage A.D."/>
            <person name="Cockerton H.M."/>
            <person name="Sreenivasaprasad S."/>
            <person name="Woodhall J.W."/>
            <person name="Lane C.R."/>
            <person name="Harrison R.J."/>
            <person name="Clarkson J.P."/>
        </authorList>
    </citation>
    <scope>NUCLEOTIDE SEQUENCE [LARGE SCALE GENOMIC DNA]</scope>
    <source>
        <strain evidence="5">RGR 97.0016</strain>
    </source>
</reference>
<dbReference type="Pfam" id="PF17109">
    <property type="entry name" value="Goodbye"/>
    <property type="match status" value="1"/>
</dbReference>
<dbReference type="InterPro" id="IPR027417">
    <property type="entry name" value="P-loop_NTPase"/>
</dbReference>
<dbReference type="InterPro" id="IPR031350">
    <property type="entry name" value="Goodbye_dom"/>
</dbReference>
<dbReference type="Pfam" id="PF24883">
    <property type="entry name" value="NPHP3_N"/>
    <property type="match status" value="1"/>
</dbReference>
<evidence type="ECO:0000259" key="2">
    <source>
        <dbReference type="Pfam" id="PF17109"/>
    </source>
</evidence>
<dbReference type="OrthoDB" id="2913095at2759"/>
<protein>
    <submittedName>
        <fullName evidence="4">Uncharacterized protein</fullName>
    </submittedName>
</protein>
<name>A0A4Q4PWV7_9PLEO</name>
<dbReference type="PANTHER" id="PTHR10039">
    <property type="entry name" value="AMELOGENIN"/>
    <property type="match status" value="1"/>
</dbReference>
<comment type="caution">
    <text evidence="4">The sequence shown here is derived from an EMBL/GenBank/DDBJ whole genome shotgun (WGS) entry which is preliminary data.</text>
</comment>
<evidence type="ECO:0000259" key="3">
    <source>
        <dbReference type="Pfam" id="PF24883"/>
    </source>
</evidence>
<keyword evidence="5" id="KW-1185">Reference proteome</keyword>